<reference evidence="2" key="1">
    <citation type="submission" date="2020-11" db="EMBL/GenBank/DDBJ databases">
        <title>Kefir isolates.</title>
        <authorList>
            <person name="Marcisauskas S."/>
            <person name="Kim Y."/>
            <person name="Blasche S."/>
        </authorList>
    </citation>
    <scope>NUCLEOTIDE SEQUENCE</scope>
    <source>
        <strain evidence="2">Olga-1</strain>
    </source>
</reference>
<comment type="caution">
    <text evidence="2">The sequence shown here is derived from an EMBL/GenBank/DDBJ whole genome shotgun (WGS) entry which is preliminary data.</text>
</comment>
<feature type="compositionally biased region" description="Low complexity" evidence="1">
    <location>
        <begin position="45"/>
        <end position="58"/>
    </location>
</feature>
<accession>A0A9P6WR53</accession>
<dbReference type="Proteomes" id="UP000697127">
    <property type="component" value="Unassembled WGS sequence"/>
</dbReference>
<feature type="region of interest" description="Disordered" evidence="1">
    <location>
        <begin position="83"/>
        <end position="123"/>
    </location>
</feature>
<gene>
    <name evidence="2" type="ORF">C6P40_002225</name>
</gene>
<feature type="compositionally biased region" description="Low complexity" evidence="1">
    <location>
        <begin position="83"/>
        <end position="113"/>
    </location>
</feature>
<proteinExistence type="predicted"/>
<organism evidence="2 3">
    <name type="scientific">Pichia californica</name>
    <dbReference type="NCBI Taxonomy" id="460514"/>
    <lineage>
        <taxon>Eukaryota</taxon>
        <taxon>Fungi</taxon>
        <taxon>Dikarya</taxon>
        <taxon>Ascomycota</taxon>
        <taxon>Saccharomycotina</taxon>
        <taxon>Pichiomycetes</taxon>
        <taxon>Pichiales</taxon>
        <taxon>Pichiaceae</taxon>
        <taxon>Pichia</taxon>
    </lineage>
</organism>
<feature type="non-terminal residue" evidence="2">
    <location>
        <position position="123"/>
    </location>
</feature>
<name>A0A9P6WR53_9ASCO</name>
<evidence type="ECO:0000313" key="2">
    <source>
        <dbReference type="EMBL" id="KAG0690593.1"/>
    </source>
</evidence>
<evidence type="ECO:0000313" key="3">
    <source>
        <dbReference type="Proteomes" id="UP000697127"/>
    </source>
</evidence>
<dbReference type="AlphaFoldDB" id="A0A9P6WR53"/>
<evidence type="ECO:0000256" key="1">
    <source>
        <dbReference type="SAM" id="MobiDB-lite"/>
    </source>
</evidence>
<feature type="region of interest" description="Disordered" evidence="1">
    <location>
        <begin position="18"/>
        <end position="66"/>
    </location>
</feature>
<sequence>MTLKRSFSQKLKTTIVKTKRIVSPNIGSRKSQSSIPYDDDLESTNSSSYSYSYSNSNSDQPDIDNFTIPLNDSYQGLGIVNNNSQNTIKTNNNNYYNSNNSNNNHTPTNSISSIQKSVSHIIS</sequence>
<feature type="compositionally biased region" description="Polar residues" evidence="1">
    <location>
        <begin position="25"/>
        <end position="35"/>
    </location>
</feature>
<protein>
    <submittedName>
        <fullName evidence="2">Uncharacterized protein</fullName>
    </submittedName>
</protein>
<keyword evidence="3" id="KW-1185">Reference proteome</keyword>
<feature type="compositionally biased region" description="Polar residues" evidence="1">
    <location>
        <begin position="114"/>
        <end position="123"/>
    </location>
</feature>
<dbReference type="EMBL" id="PUHW01000025">
    <property type="protein sequence ID" value="KAG0690593.1"/>
    <property type="molecule type" value="Genomic_DNA"/>
</dbReference>